<keyword evidence="3" id="KW-1185">Reference proteome</keyword>
<dbReference type="Proteomes" id="UP000293925">
    <property type="component" value="Unassembled WGS sequence"/>
</dbReference>
<organism evidence="2 3">
    <name type="scientific">Pedobacter psychrodurus</name>
    <dbReference type="NCBI Taxonomy" id="2530456"/>
    <lineage>
        <taxon>Bacteria</taxon>
        <taxon>Pseudomonadati</taxon>
        <taxon>Bacteroidota</taxon>
        <taxon>Sphingobacteriia</taxon>
        <taxon>Sphingobacteriales</taxon>
        <taxon>Sphingobacteriaceae</taxon>
        <taxon>Pedobacter</taxon>
    </lineage>
</organism>
<keyword evidence="1" id="KW-0732">Signal</keyword>
<evidence type="ECO:0000313" key="3">
    <source>
        <dbReference type="Proteomes" id="UP000293925"/>
    </source>
</evidence>
<reference evidence="2 3" key="1">
    <citation type="submission" date="2019-02" db="EMBL/GenBank/DDBJ databases">
        <title>Pedobacter sp. RP-3-21 sp. nov., isolated from Arctic soil.</title>
        <authorList>
            <person name="Dahal R.H."/>
        </authorList>
    </citation>
    <scope>NUCLEOTIDE SEQUENCE [LARGE SCALE GENOMIC DNA]</scope>
    <source>
        <strain evidence="2 3">RP-3-21</strain>
    </source>
</reference>
<dbReference type="AlphaFoldDB" id="A0A4R0Q2V8"/>
<dbReference type="PROSITE" id="PS51257">
    <property type="entry name" value="PROKAR_LIPOPROTEIN"/>
    <property type="match status" value="1"/>
</dbReference>
<evidence type="ECO:0000313" key="2">
    <source>
        <dbReference type="EMBL" id="TCD27750.1"/>
    </source>
</evidence>
<dbReference type="OrthoDB" id="868093at2"/>
<feature type="chain" id="PRO_5020251258" description="Lipoprotein" evidence="1">
    <location>
        <begin position="20"/>
        <end position="147"/>
    </location>
</feature>
<evidence type="ECO:0000256" key="1">
    <source>
        <dbReference type="SAM" id="SignalP"/>
    </source>
</evidence>
<accession>A0A4R0Q2V8</accession>
<dbReference type="EMBL" id="SJSO01000005">
    <property type="protein sequence ID" value="TCD27750.1"/>
    <property type="molecule type" value="Genomic_DNA"/>
</dbReference>
<proteinExistence type="predicted"/>
<gene>
    <name evidence="2" type="ORF">EZ456_07305</name>
</gene>
<feature type="signal peptide" evidence="1">
    <location>
        <begin position="1"/>
        <end position="19"/>
    </location>
</feature>
<protein>
    <recommendedName>
        <fullName evidence="4">Lipoprotein</fullName>
    </recommendedName>
</protein>
<dbReference type="RefSeq" id="WP_131528751.1">
    <property type="nucleotide sequence ID" value="NZ_SJSO01000005.1"/>
</dbReference>
<evidence type="ECO:0008006" key="4">
    <source>
        <dbReference type="Google" id="ProtNLM"/>
    </source>
</evidence>
<name>A0A4R0Q2V8_9SPHI</name>
<comment type="caution">
    <text evidence="2">The sequence shown here is derived from an EMBL/GenBank/DDBJ whole genome shotgun (WGS) entry which is preliminary data.</text>
</comment>
<sequence length="147" mass="16422">MKKTSIFYLLFASLMVLYACDRSKDPIYQKINDNRYPVIFSNTTFVSPSIPATGLAKGSVIKVELNFLPTDPVKEIQFYQKVDLADSTIISTVPYASAFSKSKNCDTLIYNYTVPSAPAIGAAIVVRARVLNQNGLFKDRTFSYKIK</sequence>